<name>A0A133S7J4_9FIRM</name>
<proteinExistence type="predicted"/>
<dbReference type="PATRIC" id="fig|39777.7.peg.8"/>
<sequence length="312" mass="34183">MFEYLTLLLPFLLLGFIAAGLSRISGVALSMIIVPTLLIWGATPLDVVAFMLLFVVYNNFTSETQDVRLDYKDLVLFPKWRLLIPLVLTVVGIFINPAIGIAVFMACFVLELLATVFKRIPEQERPAVHRVIVLSVLSAIVTAIGAYVGPTISGDYYFGLVGLAILAITAFAWYAGRNRNAFKGIWEFIWVDFGILLGLFGIESSNYPSGLTRDYKSSMDRMLPMITVVGGYAGLMVIFGVYGMFSLPSFITAIGAAIGIRLFGLYEFPKRGTFSYLAIGFAIAAVVCLYLVSPVPTGFDAVNTIMTQPMVQ</sequence>
<gene>
    <name evidence="2" type="ORF">HMPREF3233_00008</name>
</gene>
<feature type="transmembrane region" description="Helical" evidence="1">
    <location>
        <begin position="37"/>
        <end position="60"/>
    </location>
</feature>
<keyword evidence="1" id="KW-0812">Transmembrane</keyword>
<feature type="transmembrane region" description="Helical" evidence="1">
    <location>
        <begin position="131"/>
        <end position="150"/>
    </location>
</feature>
<dbReference type="STRING" id="39777.B7L28_01865"/>
<dbReference type="RefSeq" id="WP_060807019.1">
    <property type="nucleotide sequence ID" value="NZ_CALLHQ010000003.1"/>
</dbReference>
<comment type="caution">
    <text evidence="2">The sequence shown here is derived from an EMBL/GenBank/DDBJ whole genome shotgun (WGS) entry which is preliminary data.</text>
</comment>
<feature type="transmembrane region" description="Helical" evidence="1">
    <location>
        <begin position="80"/>
        <end position="110"/>
    </location>
</feature>
<accession>A0A133S7J4</accession>
<evidence type="ECO:0000313" key="3">
    <source>
        <dbReference type="Proteomes" id="UP000070226"/>
    </source>
</evidence>
<feature type="transmembrane region" description="Helical" evidence="1">
    <location>
        <begin position="156"/>
        <end position="175"/>
    </location>
</feature>
<keyword evidence="1" id="KW-1133">Transmembrane helix</keyword>
<feature type="transmembrane region" description="Helical" evidence="1">
    <location>
        <begin position="274"/>
        <end position="292"/>
    </location>
</feature>
<evidence type="ECO:0000313" key="2">
    <source>
        <dbReference type="EMBL" id="KXA65642.1"/>
    </source>
</evidence>
<organism evidence="2">
    <name type="scientific">Veillonella atypica</name>
    <dbReference type="NCBI Taxonomy" id="39777"/>
    <lineage>
        <taxon>Bacteria</taxon>
        <taxon>Bacillati</taxon>
        <taxon>Bacillota</taxon>
        <taxon>Negativicutes</taxon>
        <taxon>Veillonellales</taxon>
        <taxon>Veillonellaceae</taxon>
        <taxon>Veillonella</taxon>
    </lineage>
</organism>
<keyword evidence="1" id="KW-0472">Membrane</keyword>
<dbReference type="EMBL" id="LRQT01000001">
    <property type="protein sequence ID" value="KXA65642.1"/>
    <property type="molecule type" value="Genomic_DNA"/>
</dbReference>
<feature type="transmembrane region" description="Helical" evidence="1">
    <location>
        <begin position="184"/>
        <end position="202"/>
    </location>
</feature>
<feature type="transmembrane region" description="Helical" evidence="1">
    <location>
        <begin position="222"/>
        <end position="242"/>
    </location>
</feature>
<dbReference type="AlphaFoldDB" id="A0A133S7J4"/>
<reference evidence="2 3" key="1">
    <citation type="submission" date="2016-01" db="EMBL/GenBank/DDBJ databases">
        <authorList>
            <person name="Oliw E.H."/>
        </authorList>
    </citation>
    <scope>NUCLEOTIDE SEQUENCE [LARGE SCALE GENOMIC DNA]</scope>
    <source>
        <strain evidence="2 3">CMW7756B</strain>
    </source>
</reference>
<feature type="transmembrane region" description="Helical" evidence="1">
    <location>
        <begin position="6"/>
        <end position="25"/>
    </location>
</feature>
<dbReference type="Proteomes" id="UP000070226">
    <property type="component" value="Unassembled WGS sequence"/>
</dbReference>
<protein>
    <submittedName>
        <fullName evidence="2">Uncharacterized protein</fullName>
    </submittedName>
</protein>
<evidence type="ECO:0000256" key="1">
    <source>
        <dbReference type="SAM" id="Phobius"/>
    </source>
</evidence>
<feature type="transmembrane region" description="Helical" evidence="1">
    <location>
        <begin position="249"/>
        <end position="268"/>
    </location>
</feature>